<dbReference type="AlphaFoldDB" id="A0A937AF46"/>
<protein>
    <recommendedName>
        <fullName evidence="3">Cupin domain-containing protein</fullName>
    </recommendedName>
</protein>
<organism evidence="1 2">
    <name type="scientific">Marivirga atlantica</name>
    <dbReference type="NCBI Taxonomy" id="1548457"/>
    <lineage>
        <taxon>Bacteria</taxon>
        <taxon>Pseudomonadati</taxon>
        <taxon>Bacteroidota</taxon>
        <taxon>Cytophagia</taxon>
        <taxon>Cytophagales</taxon>
        <taxon>Marivirgaceae</taxon>
        <taxon>Marivirga</taxon>
    </lineage>
</organism>
<name>A0A937AF46_9BACT</name>
<dbReference type="Gene3D" id="2.60.120.10">
    <property type="entry name" value="Jelly Rolls"/>
    <property type="match status" value="1"/>
</dbReference>
<reference evidence="1" key="1">
    <citation type="submission" date="2021-01" db="EMBL/GenBank/DDBJ databases">
        <title>Marivirga sp. nov., isolated from intertidal surface sediments.</title>
        <authorList>
            <person name="Zhang M."/>
        </authorList>
    </citation>
    <scope>NUCLEOTIDE SEQUENCE</scope>
    <source>
        <strain evidence="1">SM1354</strain>
    </source>
</reference>
<dbReference type="EMBL" id="JAERQG010000002">
    <property type="protein sequence ID" value="MBL0765344.1"/>
    <property type="molecule type" value="Genomic_DNA"/>
</dbReference>
<dbReference type="InterPro" id="IPR014710">
    <property type="entry name" value="RmlC-like_jellyroll"/>
</dbReference>
<dbReference type="PROSITE" id="PS51257">
    <property type="entry name" value="PROKAR_LIPOPROTEIN"/>
    <property type="match status" value="1"/>
</dbReference>
<dbReference type="RefSeq" id="WP_201919875.1">
    <property type="nucleotide sequence ID" value="NZ_JAERQG010000002.1"/>
</dbReference>
<dbReference type="Proteomes" id="UP000642920">
    <property type="component" value="Unassembled WGS sequence"/>
</dbReference>
<sequence>MIHYKFSGLPLITLCLVLLLCSCQKRESNQLPDPLAAGWNGASVCEVLSEDSELRVLRCTFPPGVGHERHYHPKHVGYTVKGSKFRMTDSSGTREVNVPTGYTFKNGFIEWHEVLNIGTDTAIFLIIEPK</sequence>
<dbReference type="SUPFAM" id="SSF51182">
    <property type="entry name" value="RmlC-like cupins"/>
    <property type="match status" value="1"/>
</dbReference>
<proteinExistence type="predicted"/>
<comment type="caution">
    <text evidence="1">The sequence shown here is derived from an EMBL/GenBank/DDBJ whole genome shotgun (WGS) entry which is preliminary data.</text>
</comment>
<accession>A0A937AF46</accession>
<keyword evidence="2" id="KW-1185">Reference proteome</keyword>
<evidence type="ECO:0008006" key="3">
    <source>
        <dbReference type="Google" id="ProtNLM"/>
    </source>
</evidence>
<evidence type="ECO:0000313" key="1">
    <source>
        <dbReference type="EMBL" id="MBL0765344.1"/>
    </source>
</evidence>
<gene>
    <name evidence="1" type="ORF">JKP34_08795</name>
</gene>
<evidence type="ECO:0000313" key="2">
    <source>
        <dbReference type="Proteomes" id="UP000642920"/>
    </source>
</evidence>
<dbReference type="InterPro" id="IPR011051">
    <property type="entry name" value="RmlC_Cupin_sf"/>
</dbReference>